<dbReference type="AlphaFoldDB" id="A0A0R1VQC8"/>
<sequence>MFQVKKLLFLILFLQIKIIKMALFRQKQNKILTASKFNMVKLHNLYVLNTIQNM</sequence>
<gene>
    <name evidence="1" type="ORF">FC89_GL001223</name>
</gene>
<proteinExistence type="predicted"/>
<keyword evidence="2" id="KW-1185">Reference proteome</keyword>
<protein>
    <submittedName>
        <fullName evidence="1">Uncharacterized protein</fullName>
    </submittedName>
</protein>
<accession>A0A0R1VQC8</accession>
<dbReference type="STRING" id="1423750.FC89_GL001223"/>
<dbReference type="PATRIC" id="fig|1423750.3.peg.1252"/>
<evidence type="ECO:0000313" key="2">
    <source>
        <dbReference type="Proteomes" id="UP000051451"/>
    </source>
</evidence>
<organism evidence="1 2">
    <name type="scientific">Liquorilactobacillus ghanensis DSM 18630</name>
    <dbReference type="NCBI Taxonomy" id="1423750"/>
    <lineage>
        <taxon>Bacteria</taxon>
        <taxon>Bacillati</taxon>
        <taxon>Bacillota</taxon>
        <taxon>Bacilli</taxon>
        <taxon>Lactobacillales</taxon>
        <taxon>Lactobacillaceae</taxon>
        <taxon>Liquorilactobacillus</taxon>
    </lineage>
</organism>
<name>A0A0R1VQC8_9LACO</name>
<dbReference type="Proteomes" id="UP000051451">
    <property type="component" value="Unassembled WGS sequence"/>
</dbReference>
<evidence type="ECO:0000313" key="1">
    <source>
        <dbReference type="EMBL" id="KRM05524.1"/>
    </source>
</evidence>
<comment type="caution">
    <text evidence="1">The sequence shown here is derived from an EMBL/GenBank/DDBJ whole genome shotgun (WGS) entry which is preliminary data.</text>
</comment>
<reference evidence="1 2" key="1">
    <citation type="journal article" date="2015" name="Genome Announc.">
        <title>Expanding the biotechnology potential of lactobacilli through comparative genomics of 213 strains and associated genera.</title>
        <authorList>
            <person name="Sun Z."/>
            <person name="Harris H.M."/>
            <person name="McCann A."/>
            <person name="Guo C."/>
            <person name="Argimon S."/>
            <person name="Zhang W."/>
            <person name="Yang X."/>
            <person name="Jeffery I.B."/>
            <person name="Cooney J.C."/>
            <person name="Kagawa T.F."/>
            <person name="Liu W."/>
            <person name="Song Y."/>
            <person name="Salvetti E."/>
            <person name="Wrobel A."/>
            <person name="Rasinkangas P."/>
            <person name="Parkhill J."/>
            <person name="Rea M.C."/>
            <person name="O'Sullivan O."/>
            <person name="Ritari J."/>
            <person name="Douillard F.P."/>
            <person name="Paul Ross R."/>
            <person name="Yang R."/>
            <person name="Briner A.E."/>
            <person name="Felis G.E."/>
            <person name="de Vos W.M."/>
            <person name="Barrangou R."/>
            <person name="Klaenhammer T.R."/>
            <person name="Caufield P.W."/>
            <person name="Cui Y."/>
            <person name="Zhang H."/>
            <person name="O'Toole P.W."/>
        </authorList>
    </citation>
    <scope>NUCLEOTIDE SEQUENCE [LARGE SCALE GENOMIC DNA]</scope>
    <source>
        <strain evidence="1 2">DSM 18630</strain>
    </source>
</reference>
<dbReference type="EMBL" id="AZGB01000018">
    <property type="protein sequence ID" value="KRM05524.1"/>
    <property type="molecule type" value="Genomic_DNA"/>
</dbReference>